<organism evidence="5">
    <name type="scientific">Siphoviridae sp. ctP6113</name>
    <dbReference type="NCBI Taxonomy" id="2826318"/>
    <lineage>
        <taxon>Viruses</taxon>
        <taxon>Duplodnaviria</taxon>
        <taxon>Heunggongvirae</taxon>
        <taxon>Uroviricota</taxon>
        <taxon>Caudoviricetes</taxon>
    </lineage>
</organism>
<name>A0A8S5MTZ7_9CAUD</name>
<dbReference type="InterPro" id="IPR014883">
    <property type="entry name" value="VRR_NUC"/>
</dbReference>
<keyword evidence="2" id="KW-0540">Nuclease</keyword>
<dbReference type="GO" id="GO:0003676">
    <property type="term" value="F:nucleic acid binding"/>
    <property type="evidence" value="ECO:0007669"/>
    <property type="project" value="InterPro"/>
</dbReference>
<reference evidence="5" key="1">
    <citation type="journal article" date="2021" name="Proc. Natl. Acad. Sci. U.S.A.">
        <title>A Catalog of Tens of Thousands of Viruses from Human Metagenomes Reveals Hidden Associations with Chronic Diseases.</title>
        <authorList>
            <person name="Tisza M.J."/>
            <person name="Buck C.B."/>
        </authorList>
    </citation>
    <scope>NUCLEOTIDE SEQUENCE</scope>
    <source>
        <strain evidence="5">CtP6113</strain>
    </source>
</reference>
<evidence type="ECO:0000259" key="4">
    <source>
        <dbReference type="SMART" id="SM00990"/>
    </source>
</evidence>
<dbReference type="GO" id="GO:0004518">
    <property type="term" value="F:nuclease activity"/>
    <property type="evidence" value="ECO:0007669"/>
    <property type="project" value="UniProtKB-KW"/>
</dbReference>
<accession>A0A8S5MTZ7</accession>
<dbReference type="Pfam" id="PF08774">
    <property type="entry name" value="VRR_NUC"/>
    <property type="match status" value="1"/>
</dbReference>
<dbReference type="GO" id="GO:0016788">
    <property type="term" value="F:hydrolase activity, acting on ester bonds"/>
    <property type="evidence" value="ECO:0007669"/>
    <property type="project" value="InterPro"/>
</dbReference>
<evidence type="ECO:0000256" key="2">
    <source>
        <dbReference type="ARBA" id="ARBA00022722"/>
    </source>
</evidence>
<dbReference type="SMART" id="SM00990">
    <property type="entry name" value="VRR_NUC"/>
    <property type="match status" value="1"/>
</dbReference>
<evidence type="ECO:0000313" key="5">
    <source>
        <dbReference type="EMBL" id="DAD85684.1"/>
    </source>
</evidence>
<comment type="cofactor">
    <cofactor evidence="1">
        <name>Mg(2+)</name>
        <dbReference type="ChEBI" id="CHEBI:18420"/>
    </cofactor>
</comment>
<feature type="domain" description="VRR-NUC" evidence="4">
    <location>
        <begin position="5"/>
        <end position="110"/>
    </location>
</feature>
<evidence type="ECO:0000256" key="3">
    <source>
        <dbReference type="ARBA" id="ARBA00022801"/>
    </source>
</evidence>
<proteinExistence type="predicted"/>
<protein>
    <submittedName>
        <fullName evidence="5">Nuclease</fullName>
    </submittedName>
</protein>
<dbReference type="EMBL" id="BK014986">
    <property type="protein sequence ID" value="DAD85684.1"/>
    <property type="molecule type" value="Genomic_DNA"/>
</dbReference>
<dbReference type="InterPro" id="IPR011856">
    <property type="entry name" value="tRNA_endonuc-like_dom_sf"/>
</dbReference>
<dbReference type="Gene3D" id="3.40.1350.10">
    <property type="match status" value="1"/>
</dbReference>
<evidence type="ECO:0000256" key="1">
    <source>
        <dbReference type="ARBA" id="ARBA00001946"/>
    </source>
</evidence>
<keyword evidence="3" id="KW-0378">Hydrolase</keyword>
<sequence>MARKMSEAQHQAAVIKWTQQPGIRRQWPELALLHHIPNGGTRDPVEAKHLKQQGVKNGVPDLCLPVPHGRYHGLYIEMKREDGTPSEDQKWWGEKLQSYGYAWSVCHGYEEAISTLQWYLAMPAIGLRETL</sequence>